<dbReference type="AlphaFoldDB" id="A0A0F9MP23"/>
<accession>A0A0F9MP23</accession>
<feature type="non-terminal residue" evidence="2">
    <location>
        <position position="1"/>
    </location>
</feature>
<organism evidence="2">
    <name type="scientific">marine sediment metagenome</name>
    <dbReference type="NCBI Taxonomy" id="412755"/>
    <lineage>
        <taxon>unclassified sequences</taxon>
        <taxon>metagenomes</taxon>
        <taxon>ecological metagenomes</taxon>
    </lineage>
</organism>
<feature type="compositionally biased region" description="Polar residues" evidence="1">
    <location>
        <begin position="148"/>
        <end position="157"/>
    </location>
</feature>
<feature type="region of interest" description="Disordered" evidence="1">
    <location>
        <begin position="137"/>
        <end position="157"/>
    </location>
</feature>
<name>A0A0F9MP23_9ZZZZ</name>
<gene>
    <name evidence="2" type="ORF">LCGC14_1130460</name>
</gene>
<evidence type="ECO:0000256" key="1">
    <source>
        <dbReference type="SAM" id="MobiDB-lite"/>
    </source>
</evidence>
<comment type="caution">
    <text evidence="2">The sequence shown here is derived from an EMBL/GenBank/DDBJ whole genome shotgun (WGS) entry which is preliminary data.</text>
</comment>
<evidence type="ECO:0000313" key="2">
    <source>
        <dbReference type="EMBL" id="KKN01177.1"/>
    </source>
</evidence>
<protein>
    <submittedName>
        <fullName evidence="2">Uncharacterized protein</fullName>
    </submittedName>
</protein>
<dbReference type="EMBL" id="LAZR01005290">
    <property type="protein sequence ID" value="KKN01177.1"/>
    <property type="molecule type" value="Genomic_DNA"/>
</dbReference>
<proteinExistence type="predicted"/>
<reference evidence="2" key="1">
    <citation type="journal article" date="2015" name="Nature">
        <title>Complex archaea that bridge the gap between prokaryotes and eukaryotes.</title>
        <authorList>
            <person name="Spang A."/>
            <person name="Saw J.H."/>
            <person name="Jorgensen S.L."/>
            <person name="Zaremba-Niedzwiedzka K."/>
            <person name="Martijn J."/>
            <person name="Lind A.E."/>
            <person name="van Eijk R."/>
            <person name="Schleper C."/>
            <person name="Guy L."/>
            <person name="Ettema T.J."/>
        </authorList>
    </citation>
    <scope>NUCLEOTIDE SEQUENCE</scope>
</reference>
<sequence length="157" mass="18555">VKTPLPDYPLKAMRDGATHIDLNDYSKGKRPLPLAQVMLGPMLRHYIVRAVKAPLRKAIILAGKRLPKPTRENTYYHNTHVLMDIFDRFFERYYFNPNMDMMKAARDIMLAEIEHDPHYRFLFNWLVQEIAKEVNNGNWKPNGDTEFPNPNSWKEKE</sequence>